<accession>A0A9D9DGQ7</accession>
<gene>
    <name evidence="7" type="ORF">IAC58_02215</name>
</gene>
<feature type="transmembrane region" description="Helical" evidence="6">
    <location>
        <begin position="402"/>
        <end position="422"/>
    </location>
</feature>
<evidence type="ECO:0000256" key="2">
    <source>
        <dbReference type="ARBA" id="ARBA00022475"/>
    </source>
</evidence>
<protein>
    <recommendedName>
        <fullName evidence="9">Polysaccharide biosynthesis protein</fullName>
    </recommendedName>
</protein>
<evidence type="ECO:0000313" key="8">
    <source>
        <dbReference type="Proteomes" id="UP000823613"/>
    </source>
</evidence>
<feature type="transmembrane region" description="Helical" evidence="6">
    <location>
        <begin position="368"/>
        <end position="390"/>
    </location>
</feature>
<evidence type="ECO:0000256" key="6">
    <source>
        <dbReference type="SAM" id="Phobius"/>
    </source>
</evidence>
<dbReference type="Proteomes" id="UP000823613">
    <property type="component" value="Unassembled WGS sequence"/>
</dbReference>
<feature type="transmembrane region" description="Helical" evidence="6">
    <location>
        <begin position="262"/>
        <end position="287"/>
    </location>
</feature>
<evidence type="ECO:0000256" key="1">
    <source>
        <dbReference type="ARBA" id="ARBA00004651"/>
    </source>
</evidence>
<evidence type="ECO:0000313" key="7">
    <source>
        <dbReference type="EMBL" id="MBO8427359.1"/>
    </source>
</evidence>
<dbReference type="PANTHER" id="PTHR30250">
    <property type="entry name" value="PST FAMILY PREDICTED COLANIC ACID TRANSPORTER"/>
    <property type="match status" value="1"/>
</dbReference>
<evidence type="ECO:0000256" key="5">
    <source>
        <dbReference type="ARBA" id="ARBA00023136"/>
    </source>
</evidence>
<comment type="subcellular location">
    <subcellularLocation>
        <location evidence="1">Cell membrane</location>
        <topology evidence="1">Multi-pass membrane protein</topology>
    </subcellularLocation>
</comment>
<dbReference type="InterPro" id="IPR050833">
    <property type="entry name" value="Poly_Biosynth_Transport"/>
</dbReference>
<feature type="transmembrane region" description="Helical" evidence="6">
    <location>
        <begin position="434"/>
        <end position="450"/>
    </location>
</feature>
<keyword evidence="5 6" id="KW-0472">Membrane</keyword>
<feature type="transmembrane region" description="Helical" evidence="6">
    <location>
        <begin position="12"/>
        <end position="33"/>
    </location>
</feature>
<evidence type="ECO:0000256" key="3">
    <source>
        <dbReference type="ARBA" id="ARBA00022692"/>
    </source>
</evidence>
<keyword evidence="4 6" id="KW-1133">Transmembrane helix</keyword>
<feature type="transmembrane region" description="Helical" evidence="6">
    <location>
        <begin position="83"/>
        <end position="110"/>
    </location>
</feature>
<feature type="transmembrane region" description="Helical" evidence="6">
    <location>
        <begin position="149"/>
        <end position="169"/>
    </location>
</feature>
<reference evidence="7" key="1">
    <citation type="submission" date="2020-10" db="EMBL/GenBank/DDBJ databases">
        <authorList>
            <person name="Gilroy R."/>
        </authorList>
    </citation>
    <scope>NUCLEOTIDE SEQUENCE</scope>
    <source>
        <strain evidence="7">11159</strain>
    </source>
</reference>
<keyword evidence="2" id="KW-1003">Cell membrane</keyword>
<keyword evidence="3 6" id="KW-0812">Transmembrane</keyword>
<sequence>MKKRSANFFVDLLKVGFSNIFALFSGVLLGLVLPKIAGIEDYGYYRIFTMYVTYVGLFHFGICDGCYLYFSGKKIEEIQKEKLHSLIVSLISLEGLIMIIGAIISLFSFSDLNYKFIFIMTFIYMFFANVENMFVLISQATKLFNLSSLFNSLKAALNCLWVVILYIVYKISGKLFDNYYLFIILFISTVCISDLCYIVRFYKVIFSKGIGIKEVFSDLKTYLCLGFPLMIANLSTSIIILIDRQIVSFYYPVDISNTFAYYSFAYSMLNLIANATNSISVVLYPYMKNKEMSNLKENFFNFCVLIIVFVSLALSLYFPLEIFVNNVLAKYSNSLPIFKVILPSLLPNVLVTIIMHNYFKLLGKEKSYLFINIFILILKLIVSLLIYNFLIKPYFSDNPIALSVSSLIVMFVWYFITEIILLRLIKFKHLKNDIFIILITGLFYLISYSFNAILGFIIYLFIALLLIVIYYGNDLYRIKTKNDFITELVNRR</sequence>
<name>A0A9D9DGQ7_9BACL</name>
<feature type="transmembrane region" description="Helical" evidence="6">
    <location>
        <begin position="181"/>
        <end position="202"/>
    </location>
</feature>
<dbReference type="EMBL" id="JADIMY010000047">
    <property type="protein sequence ID" value="MBO8427359.1"/>
    <property type="molecule type" value="Genomic_DNA"/>
</dbReference>
<feature type="transmembrane region" description="Helical" evidence="6">
    <location>
        <begin position="340"/>
        <end position="359"/>
    </location>
</feature>
<dbReference type="PANTHER" id="PTHR30250:SF11">
    <property type="entry name" value="O-ANTIGEN TRANSPORTER-RELATED"/>
    <property type="match status" value="1"/>
</dbReference>
<evidence type="ECO:0000256" key="4">
    <source>
        <dbReference type="ARBA" id="ARBA00022989"/>
    </source>
</evidence>
<feature type="transmembrane region" description="Helical" evidence="6">
    <location>
        <begin position="116"/>
        <end position="137"/>
    </location>
</feature>
<feature type="transmembrane region" description="Helical" evidence="6">
    <location>
        <begin position="299"/>
        <end position="320"/>
    </location>
</feature>
<dbReference type="GO" id="GO:0005886">
    <property type="term" value="C:plasma membrane"/>
    <property type="evidence" value="ECO:0007669"/>
    <property type="project" value="UniProtKB-SubCell"/>
</dbReference>
<proteinExistence type="predicted"/>
<dbReference type="AlphaFoldDB" id="A0A9D9DGQ7"/>
<reference evidence="7" key="2">
    <citation type="journal article" date="2021" name="PeerJ">
        <title>Extensive microbial diversity within the chicken gut microbiome revealed by metagenomics and culture.</title>
        <authorList>
            <person name="Gilroy R."/>
            <person name="Ravi A."/>
            <person name="Getino M."/>
            <person name="Pursley I."/>
            <person name="Horton D.L."/>
            <person name="Alikhan N.F."/>
            <person name="Baker D."/>
            <person name="Gharbi K."/>
            <person name="Hall N."/>
            <person name="Watson M."/>
            <person name="Adriaenssens E.M."/>
            <person name="Foster-Nyarko E."/>
            <person name="Jarju S."/>
            <person name="Secka A."/>
            <person name="Antonio M."/>
            <person name="Oren A."/>
            <person name="Chaudhuri R.R."/>
            <person name="La Ragione R."/>
            <person name="Hildebrand F."/>
            <person name="Pallen M.J."/>
        </authorList>
    </citation>
    <scope>NUCLEOTIDE SEQUENCE</scope>
    <source>
        <strain evidence="7">11159</strain>
    </source>
</reference>
<organism evidence="7 8">
    <name type="scientific">Candidatus Onthovivens merdipullorum</name>
    <dbReference type="NCBI Taxonomy" id="2840889"/>
    <lineage>
        <taxon>Bacteria</taxon>
        <taxon>Bacillati</taxon>
        <taxon>Bacillota</taxon>
        <taxon>Bacilli</taxon>
        <taxon>Bacillales</taxon>
        <taxon>Candidatus Onthovivens</taxon>
    </lineage>
</organism>
<evidence type="ECO:0008006" key="9">
    <source>
        <dbReference type="Google" id="ProtNLM"/>
    </source>
</evidence>
<feature type="transmembrane region" description="Helical" evidence="6">
    <location>
        <begin position="222"/>
        <end position="242"/>
    </location>
</feature>
<comment type="caution">
    <text evidence="7">The sequence shown here is derived from an EMBL/GenBank/DDBJ whole genome shotgun (WGS) entry which is preliminary data.</text>
</comment>
<feature type="transmembrane region" description="Helical" evidence="6">
    <location>
        <begin position="456"/>
        <end position="472"/>
    </location>
</feature>
<feature type="transmembrane region" description="Helical" evidence="6">
    <location>
        <begin position="45"/>
        <end position="71"/>
    </location>
</feature>